<keyword evidence="1" id="KW-1133">Transmembrane helix</keyword>
<dbReference type="AlphaFoldDB" id="A0A5N6TDV0"/>
<keyword evidence="3" id="KW-1185">Reference proteome</keyword>
<accession>A0A5N6TDV0</accession>
<dbReference type="EMBL" id="ML742566">
    <property type="protein sequence ID" value="KAE8144329.1"/>
    <property type="molecule type" value="Genomic_DNA"/>
</dbReference>
<organism evidence="2 3">
    <name type="scientific">Aspergillus avenaceus</name>
    <dbReference type="NCBI Taxonomy" id="36643"/>
    <lineage>
        <taxon>Eukaryota</taxon>
        <taxon>Fungi</taxon>
        <taxon>Dikarya</taxon>
        <taxon>Ascomycota</taxon>
        <taxon>Pezizomycotina</taxon>
        <taxon>Eurotiomycetes</taxon>
        <taxon>Eurotiomycetidae</taxon>
        <taxon>Eurotiales</taxon>
        <taxon>Aspergillaceae</taxon>
        <taxon>Aspergillus</taxon>
        <taxon>Aspergillus subgen. Circumdati</taxon>
    </lineage>
</organism>
<keyword evidence="1" id="KW-0812">Transmembrane</keyword>
<gene>
    <name evidence="2" type="ORF">BDV25DRAFT_99047</name>
</gene>
<evidence type="ECO:0000313" key="2">
    <source>
        <dbReference type="EMBL" id="KAE8144329.1"/>
    </source>
</evidence>
<keyword evidence="1" id="KW-0472">Membrane</keyword>
<proteinExistence type="predicted"/>
<evidence type="ECO:0000313" key="3">
    <source>
        <dbReference type="Proteomes" id="UP000325780"/>
    </source>
</evidence>
<feature type="transmembrane region" description="Helical" evidence="1">
    <location>
        <begin position="108"/>
        <end position="126"/>
    </location>
</feature>
<evidence type="ECO:0000256" key="1">
    <source>
        <dbReference type="SAM" id="Phobius"/>
    </source>
</evidence>
<sequence length="135" mass="16355">MEYWSRTNTLLTFSCVKYYPSMQAIWSYYIVRLQNTDSIHSLYVPITIQSQFDIIYFQLRYHHSKAEQPISESSRLLAKYRNTESVSEPWNDRRWGRESSFIDSLSNLYHLFLSFFYFLFFFSRLCRTNHPSNPS</sequence>
<protein>
    <submittedName>
        <fullName evidence="2">Uncharacterized protein</fullName>
    </submittedName>
</protein>
<name>A0A5N6TDV0_ASPAV</name>
<reference evidence="2 3" key="1">
    <citation type="submission" date="2019-04" db="EMBL/GenBank/DDBJ databases">
        <title>Friends and foes A comparative genomics study of 23 Aspergillus species from section Flavi.</title>
        <authorList>
            <consortium name="DOE Joint Genome Institute"/>
            <person name="Kjaerbolling I."/>
            <person name="Vesth T."/>
            <person name="Frisvad J.C."/>
            <person name="Nybo J.L."/>
            <person name="Theobald S."/>
            <person name="Kildgaard S."/>
            <person name="Isbrandt T."/>
            <person name="Kuo A."/>
            <person name="Sato A."/>
            <person name="Lyhne E.K."/>
            <person name="Kogle M.E."/>
            <person name="Wiebenga A."/>
            <person name="Kun R.S."/>
            <person name="Lubbers R.J."/>
            <person name="Makela M.R."/>
            <person name="Barry K."/>
            <person name="Chovatia M."/>
            <person name="Clum A."/>
            <person name="Daum C."/>
            <person name="Haridas S."/>
            <person name="He G."/>
            <person name="LaButti K."/>
            <person name="Lipzen A."/>
            <person name="Mondo S."/>
            <person name="Riley R."/>
            <person name="Salamov A."/>
            <person name="Simmons B.A."/>
            <person name="Magnuson J.K."/>
            <person name="Henrissat B."/>
            <person name="Mortensen U.H."/>
            <person name="Larsen T.O."/>
            <person name="Devries R.P."/>
            <person name="Grigoriev I.V."/>
            <person name="Machida M."/>
            <person name="Baker S.E."/>
            <person name="Andersen M.R."/>
        </authorList>
    </citation>
    <scope>NUCLEOTIDE SEQUENCE [LARGE SCALE GENOMIC DNA]</scope>
    <source>
        <strain evidence="2 3">IBT 18842</strain>
    </source>
</reference>
<dbReference type="Proteomes" id="UP000325780">
    <property type="component" value="Unassembled WGS sequence"/>
</dbReference>